<dbReference type="RefSeq" id="WP_235057368.1">
    <property type="nucleotide sequence ID" value="NZ_JAKFHA010000036.1"/>
</dbReference>
<comment type="caution">
    <text evidence="2">The sequence shown here is derived from an EMBL/GenBank/DDBJ whole genome shotgun (WGS) entry which is preliminary data.</text>
</comment>
<feature type="chain" id="PRO_5041400787" evidence="1">
    <location>
        <begin position="26"/>
        <end position="215"/>
    </location>
</feature>
<reference evidence="2" key="1">
    <citation type="submission" date="2022-01" db="EMBL/GenBank/DDBJ databases">
        <title>Genome-Based Taxonomic Classification of the Phylum Actinobacteria.</title>
        <authorList>
            <person name="Gao Y."/>
        </authorList>
    </citation>
    <scope>NUCLEOTIDE SEQUENCE</scope>
    <source>
        <strain evidence="2">KLBMP 8922</strain>
    </source>
</reference>
<protein>
    <submittedName>
        <fullName evidence="2">Uncharacterized protein</fullName>
    </submittedName>
</protein>
<organism evidence="2 3">
    <name type="scientific">Yinghuangia soli</name>
    <dbReference type="NCBI Taxonomy" id="2908204"/>
    <lineage>
        <taxon>Bacteria</taxon>
        <taxon>Bacillati</taxon>
        <taxon>Actinomycetota</taxon>
        <taxon>Actinomycetes</taxon>
        <taxon>Kitasatosporales</taxon>
        <taxon>Streptomycetaceae</taxon>
        <taxon>Yinghuangia</taxon>
    </lineage>
</organism>
<dbReference type="InterPro" id="IPR035959">
    <property type="entry name" value="RutC-like_sf"/>
</dbReference>
<name>A0AA41U657_9ACTN</name>
<dbReference type="GO" id="GO:0019239">
    <property type="term" value="F:deaminase activity"/>
    <property type="evidence" value="ECO:0007669"/>
    <property type="project" value="TreeGrafter"/>
</dbReference>
<keyword evidence="1" id="KW-0732">Signal</keyword>
<gene>
    <name evidence="2" type="ORF">LZ495_36020</name>
</gene>
<accession>A0AA41U657</accession>
<dbReference type="Gene3D" id="3.30.1330.40">
    <property type="entry name" value="RutC-like"/>
    <property type="match status" value="1"/>
</dbReference>
<dbReference type="AlphaFoldDB" id="A0AA41U657"/>
<dbReference type="Proteomes" id="UP001165378">
    <property type="component" value="Unassembled WGS sequence"/>
</dbReference>
<dbReference type="PANTHER" id="PTHR11803:SF59">
    <property type="entry name" value="ENDORIBONUCLEASE"/>
    <property type="match status" value="1"/>
</dbReference>
<dbReference type="SUPFAM" id="SSF55298">
    <property type="entry name" value="YjgF-like"/>
    <property type="match status" value="1"/>
</dbReference>
<dbReference type="PANTHER" id="PTHR11803">
    <property type="entry name" value="2-IMINOBUTANOATE/2-IMINOPROPANOATE DEAMINASE RIDA"/>
    <property type="match status" value="1"/>
</dbReference>
<evidence type="ECO:0000256" key="1">
    <source>
        <dbReference type="SAM" id="SignalP"/>
    </source>
</evidence>
<dbReference type="GO" id="GO:0005829">
    <property type="term" value="C:cytosol"/>
    <property type="evidence" value="ECO:0007669"/>
    <property type="project" value="TreeGrafter"/>
</dbReference>
<dbReference type="InterPro" id="IPR006175">
    <property type="entry name" value="YjgF/YER057c/UK114"/>
</dbReference>
<keyword evidence="3" id="KW-1185">Reference proteome</keyword>
<feature type="signal peptide" evidence="1">
    <location>
        <begin position="1"/>
        <end position="25"/>
    </location>
</feature>
<evidence type="ECO:0000313" key="2">
    <source>
        <dbReference type="EMBL" id="MCF2532592.1"/>
    </source>
</evidence>
<sequence length="215" mass="22241">MTRRRKALIALGSSAVLLGTGVTVAVGHDNRIGDKEVRVMLPPGQNNPAIAQGVGTGGEVAIYTSSGLGPGALNPNAPAGSPERFTDPAMTAGAEGVTVTEAQALVVLKAIQDNLKAAGLTPADVITMKCYLMKPPGAATADYAGWNRAYRQFFANIDLATKQVVPVPMGTSPAKAPILANNARPARATMEVVTLAVPGWLVEVEVTAAYPKNRK</sequence>
<dbReference type="EMBL" id="JAKFHA010000036">
    <property type="protein sequence ID" value="MCF2532592.1"/>
    <property type="molecule type" value="Genomic_DNA"/>
</dbReference>
<evidence type="ECO:0000313" key="3">
    <source>
        <dbReference type="Proteomes" id="UP001165378"/>
    </source>
</evidence>
<proteinExistence type="predicted"/>
<dbReference type="Pfam" id="PF01042">
    <property type="entry name" value="Ribonuc_L-PSP"/>
    <property type="match status" value="1"/>
</dbReference>